<protein>
    <submittedName>
        <fullName evidence="2">Uncharacterized protein</fullName>
    </submittedName>
</protein>
<reference evidence="2 3" key="1">
    <citation type="journal article" date="2020" name="Nat. Food">
        <title>A phased Vanilla planifolia genome enables genetic improvement of flavour and production.</title>
        <authorList>
            <person name="Hasing T."/>
            <person name="Tang H."/>
            <person name="Brym M."/>
            <person name="Khazi F."/>
            <person name="Huang T."/>
            <person name="Chambers A.H."/>
        </authorList>
    </citation>
    <scope>NUCLEOTIDE SEQUENCE [LARGE SCALE GENOMIC DNA]</scope>
    <source>
        <tissue evidence="2">Leaf</tissue>
    </source>
</reference>
<evidence type="ECO:0000256" key="1">
    <source>
        <dbReference type="SAM" id="MobiDB-lite"/>
    </source>
</evidence>
<organism evidence="2 3">
    <name type="scientific">Vanilla planifolia</name>
    <name type="common">Vanilla</name>
    <dbReference type="NCBI Taxonomy" id="51239"/>
    <lineage>
        <taxon>Eukaryota</taxon>
        <taxon>Viridiplantae</taxon>
        <taxon>Streptophyta</taxon>
        <taxon>Embryophyta</taxon>
        <taxon>Tracheophyta</taxon>
        <taxon>Spermatophyta</taxon>
        <taxon>Magnoliopsida</taxon>
        <taxon>Liliopsida</taxon>
        <taxon>Asparagales</taxon>
        <taxon>Orchidaceae</taxon>
        <taxon>Vanilloideae</taxon>
        <taxon>Vanilleae</taxon>
        <taxon>Vanilla</taxon>
    </lineage>
</organism>
<dbReference type="EMBL" id="JADCNM010000010">
    <property type="protein sequence ID" value="KAG0465314.1"/>
    <property type="molecule type" value="Genomic_DNA"/>
</dbReference>
<comment type="caution">
    <text evidence="2">The sequence shown here is derived from an EMBL/GenBank/DDBJ whole genome shotgun (WGS) entry which is preliminary data.</text>
</comment>
<evidence type="ECO:0000313" key="2">
    <source>
        <dbReference type="EMBL" id="KAG0465314.1"/>
    </source>
</evidence>
<gene>
    <name evidence="2" type="ORF">HPP92_019478</name>
</gene>
<name>A0A835Q924_VANPL</name>
<dbReference type="AlphaFoldDB" id="A0A835Q924"/>
<evidence type="ECO:0000313" key="3">
    <source>
        <dbReference type="Proteomes" id="UP000639772"/>
    </source>
</evidence>
<feature type="region of interest" description="Disordered" evidence="1">
    <location>
        <begin position="1"/>
        <end position="43"/>
    </location>
</feature>
<sequence length="112" mass="12725">MPPGHQSTDSRRRRERSRRGTVWGGRPKDAGLPPSGPVHPEPVTAQRCASHGYAMSPLPRWEERPRRRSTSANTFSFKTKSLIDNRKEGYHLRREIGEVAKVGLMVEKLKPL</sequence>
<proteinExistence type="predicted"/>
<accession>A0A835Q924</accession>
<dbReference type="Proteomes" id="UP000639772">
    <property type="component" value="Chromosome 10"/>
</dbReference>